<dbReference type="Proteomes" id="UP001232536">
    <property type="component" value="Unassembled WGS sequence"/>
</dbReference>
<feature type="transmembrane region" description="Helical" evidence="7">
    <location>
        <begin position="42"/>
        <end position="63"/>
    </location>
</feature>
<dbReference type="PANTHER" id="PTHR30518:SF2">
    <property type="entry name" value="ENDOLYTIC MUREIN TRANSGLYCOSYLASE"/>
    <property type="match status" value="1"/>
</dbReference>
<evidence type="ECO:0000256" key="8">
    <source>
        <dbReference type="SAM" id="MobiDB-lite"/>
    </source>
</evidence>
<feature type="region of interest" description="Disordered" evidence="8">
    <location>
        <begin position="12"/>
        <end position="37"/>
    </location>
</feature>
<evidence type="ECO:0000256" key="2">
    <source>
        <dbReference type="ARBA" id="ARBA00022692"/>
    </source>
</evidence>
<comment type="similarity">
    <text evidence="7">Belongs to the transglycosylase MltG family.</text>
</comment>
<evidence type="ECO:0000313" key="9">
    <source>
        <dbReference type="EMBL" id="MDO8107801.1"/>
    </source>
</evidence>
<comment type="function">
    <text evidence="7">Functions as a peptidoglycan terminase that cleaves nascent peptidoglycan strands endolytically to terminate their elongation.</text>
</comment>
<keyword evidence="4 7" id="KW-0472">Membrane</keyword>
<dbReference type="Pfam" id="PF02618">
    <property type="entry name" value="YceG"/>
    <property type="match status" value="1"/>
</dbReference>
<organism evidence="9 10">
    <name type="scientific">Actinotalea lenta</name>
    <dbReference type="NCBI Taxonomy" id="3064654"/>
    <lineage>
        <taxon>Bacteria</taxon>
        <taxon>Bacillati</taxon>
        <taxon>Actinomycetota</taxon>
        <taxon>Actinomycetes</taxon>
        <taxon>Micrococcales</taxon>
        <taxon>Cellulomonadaceae</taxon>
        <taxon>Actinotalea</taxon>
    </lineage>
</organism>
<comment type="caution">
    <text evidence="9">The sequence shown here is derived from an EMBL/GenBank/DDBJ whole genome shotgun (WGS) entry which is preliminary data.</text>
</comment>
<feature type="site" description="Important for catalytic activity" evidence="7">
    <location>
        <position position="262"/>
    </location>
</feature>
<comment type="catalytic activity">
    <reaction evidence="7">
        <text>a peptidoglycan chain = a peptidoglycan chain with N-acetyl-1,6-anhydromuramyl-[peptide] at the reducing end + a peptidoglycan chain with N-acetylglucosamine at the non-reducing end.</text>
        <dbReference type="EC" id="4.2.2.29"/>
    </reaction>
</comment>
<dbReference type="InterPro" id="IPR003770">
    <property type="entry name" value="MLTG-like"/>
</dbReference>
<accession>A0ABT9DE66</accession>
<feature type="compositionally biased region" description="Basic and acidic residues" evidence="8">
    <location>
        <begin position="17"/>
        <end position="29"/>
    </location>
</feature>
<dbReference type="HAMAP" id="MF_02065">
    <property type="entry name" value="MltG"/>
    <property type="match status" value="1"/>
</dbReference>
<keyword evidence="2 7" id="KW-0812">Transmembrane</keyword>
<dbReference type="EMBL" id="JAUQYP010000001">
    <property type="protein sequence ID" value="MDO8107801.1"/>
    <property type="molecule type" value="Genomic_DNA"/>
</dbReference>
<dbReference type="Gene3D" id="3.30.1490.480">
    <property type="entry name" value="Endolytic murein transglycosylase"/>
    <property type="match status" value="1"/>
</dbReference>
<keyword evidence="6 7" id="KW-0961">Cell wall biogenesis/degradation</keyword>
<dbReference type="PANTHER" id="PTHR30518">
    <property type="entry name" value="ENDOLYTIC MUREIN TRANSGLYCOSYLASE"/>
    <property type="match status" value="1"/>
</dbReference>
<keyword evidence="3 7" id="KW-1133">Transmembrane helix</keyword>
<dbReference type="EC" id="4.2.2.29" evidence="7"/>
<evidence type="ECO:0000256" key="5">
    <source>
        <dbReference type="ARBA" id="ARBA00023239"/>
    </source>
</evidence>
<reference evidence="9 10" key="1">
    <citation type="submission" date="2023-07" db="EMBL/GenBank/DDBJ databases">
        <title>Description of novel actinomycetes strains, isolated from tidal flat sediment.</title>
        <authorList>
            <person name="Lu C."/>
        </authorList>
    </citation>
    <scope>NUCLEOTIDE SEQUENCE [LARGE SCALE GENOMIC DNA]</scope>
    <source>
        <strain evidence="9 10">SYSU T00b441</strain>
    </source>
</reference>
<gene>
    <name evidence="7 9" type="primary">mltG</name>
    <name evidence="9" type="ORF">Q6348_11390</name>
</gene>
<evidence type="ECO:0000256" key="6">
    <source>
        <dbReference type="ARBA" id="ARBA00023316"/>
    </source>
</evidence>
<evidence type="ECO:0000256" key="1">
    <source>
        <dbReference type="ARBA" id="ARBA00022475"/>
    </source>
</evidence>
<name>A0ABT9DE66_9CELL</name>
<proteinExistence type="inferred from homology"/>
<evidence type="ECO:0000256" key="7">
    <source>
        <dbReference type="HAMAP-Rule" id="MF_02065"/>
    </source>
</evidence>
<keyword evidence="5 7" id="KW-0456">Lyase</keyword>
<dbReference type="RefSeq" id="WP_304601407.1">
    <property type="nucleotide sequence ID" value="NZ_JAUQYP010000001.1"/>
</dbReference>
<keyword evidence="10" id="KW-1185">Reference proteome</keyword>
<evidence type="ECO:0000256" key="4">
    <source>
        <dbReference type="ARBA" id="ARBA00023136"/>
    </source>
</evidence>
<protein>
    <recommendedName>
        <fullName evidence="7">Endolytic murein transglycosylase</fullName>
        <ecNumber evidence="7">4.2.2.29</ecNumber>
    </recommendedName>
    <alternativeName>
        <fullName evidence="7">Peptidoglycan lytic transglycosylase</fullName>
    </alternativeName>
    <alternativeName>
        <fullName evidence="7">Peptidoglycan polymerization terminase</fullName>
    </alternativeName>
</protein>
<keyword evidence="1 7" id="KW-1003">Cell membrane</keyword>
<dbReference type="NCBIfam" id="TIGR00247">
    <property type="entry name" value="endolytic transglycosylase MltG"/>
    <property type="match status" value="1"/>
</dbReference>
<sequence length="387" mass="41527">MNDDFLDEIVGAGSADGARRGTRRDGRKERDRRRRSRRRRTVAALVISLLVLGGVGIGVWQWVLPALGNLGPTQAAPEDYPGPGHGSVEVTIPKGATGAQMGRLLAEQGVVRTATAFSKAFTANPGASGIQPGTYRMLLEMPAADAVTALLDPSNRVQTKVTIPEGFRVDQVVDRLSSITTISTDDIKAAMQDTSATGLPAEADGTYEGWLFPATYTFQPDETATDMIAAMVAKTVSVLDSHDVAPADRERILTMASLVEREAKTSEDRAKVARAIQNRLDIDMKLDIDASVAYGLGISGTQLTKADLAKDTPYNTYLHTGLPPTPIASPGEDSINAVLNPADGPWLFWVTVNPETGETLFAETYPEQQKNIAKLRQWQADHPSSSG</sequence>
<evidence type="ECO:0000313" key="10">
    <source>
        <dbReference type="Proteomes" id="UP001232536"/>
    </source>
</evidence>
<evidence type="ECO:0000256" key="3">
    <source>
        <dbReference type="ARBA" id="ARBA00022989"/>
    </source>
</evidence>
<comment type="subcellular location">
    <subcellularLocation>
        <location evidence="7">Cell membrane</location>
        <topology evidence="7">Single-pass membrane protein</topology>
    </subcellularLocation>
</comment>
<dbReference type="CDD" id="cd08010">
    <property type="entry name" value="MltG_like"/>
    <property type="match status" value="1"/>
</dbReference>